<proteinExistence type="inferred from homology"/>
<evidence type="ECO:0000256" key="1">
    <source>
        <dbReference type="ARBA" id="ARBA00004370"/>
    </source>
</evidence>
<dbReference type="EMBL" id="AY521256">
    <property type="protein sequence ID" value="AAS77764.1"/>
    <property type="molecule type" value="Genomic_DNA"/>
</dbReference>
<dbReference type="PANTHER" id="PTHR11058:SF9">
    <property type="entry name" value="NADH-UBIQUINONE OXIDOREDUCTASE CHAIN 3"/>
    <property type="match status" value="1"/>
</dbReference>
<evidence type="ECO:0000256" key="7">
    <source>
        <dbReference type="ARBA" id="ARBA00023136"/>
    </source>
</evidence>
<sequence length="117" mass="13687">MMWTIKFLMLLLAIIVVFSIACSLLSVKVKYDFEKYSVFECGFDPLSALRLPFSLNFYFITIIFLIFDVELVLILPFVFNMSLVPSYISITILLMFFFILIVGFIYEWGGGLLNWFM</sequence>
<evidence type="ECO:0000256" key="5">
    <source>
        <dbReference type="ARBA" id="ARBA00022692"/>
    </source>
</evidence>
<dbReference type="Gene3D" id="1.20.58.1610">
    <property type="entry name" value="NADH:ubiquinone/plastoquinone oxidoreductase, chain 3"/>
    <property type="match status" value="1"/>
</dbReference>
<keyword evidence="9" id="KW-1278">Translocase</keyword>
<keyword evidence="10" id="KW-0732">Signal</keyword>
<evidence type="ECO:0000256" key="4">
    <source>
        <dbReference type="ARBA" id="ARBA00022448"/>
    </source>
</evidence>
<reference evidence="11" key="2">
    <citation type="journal article" date="2004" name="BMC Evol. Biol.">
        <title>Organization of the mitochondrial genomes of whiteflies, aphids, and psyllids (Hemiptera, Sternorrhyncha).</title>
        <authorList>
            <person name="Thao M.L."/>
            <person name="Baumann L."/>
            <person name="Baumann P."/>
        </authorList>
    </citation>
    <scope>NUCLEOTIDE SEQUENCE</scope>
</reference>
<feature type="chain" id="PRO_5004275588" description="NADH-ubiquinone oxidoreductase chain 3" evidence="10">
    <location>
        <begin position="20"/>
        <end position="117"/>
    </location>
</feature>
<evidence type="ECO:0000256" key="2">
    <source>
        <dbReference type="ARBA" id="ARBA00008472"/>
    </source>
</evidence>
<dbReference type="GO" id="GO:0030964">
    <property type="term" value="C:NADH dehydrogenase complex"/>
    <property type="evidence" value="ECO:0007669"/>
    <property type="project" value="TreeGrafter"/>
</dbReference>
<keyword evidence="9" id="KW-0679">Respiratory chain</keyword>
<keyword evidence="9" id="KW-0249">Electron transport</keyword>
<accession>Q6JCS3</accession>
<dbReference type="InterPro" id="IPR000440">
    <property type="entry name" value="NADH_UbQ/plastoQ_OxRdtase_su3"/>
</dbReference>
<dbReference type="PROSITE" id="PS51257">
    <property type="entry name" value="PROKAR_LIPOPROTEIN"/>
    <property type="match status" value="1"/>
</dbReference>
<dbReference type="PANTHER" id="PTHR11058">
    <property type="entry name" value="NADH-UBIQUINONE OXIDOREDUCTASE CHAIN 3"/>
    <property type="match status" value="1"/>
</dbReference>
<geneLocation type="mitochondrion" evidence="11"/>
<keyword evidence="7 9" id="KW-0472">Membrane</keyword>
<keyword evidence="9" id="KW-0830">Ubiquinone</keyword>
<organism evidence="11">
    <name type="scientific">Aleuroplatus sp. PB-2004</name>
    <dbReference type="NCBI Taxonomy" id="267833"/>
    <lineage>
        <taxon>Eukaryota</taxon>
        <taxon>Metazoa</taxon>
        <taxon>Ecdysozoa</taxon>
        <taxon>Arthropoda</taxon>
        <taxon>Hexapoda</taxon>
        <taxon>Insecta</taxon>
        <taxon>Pterygota</taxon>
        <taxon>Neoptera</taxon>
        <taxon>Paraneoptera</taxon>
        <taxon>Hemiptera</taxon>
        <taxon>Sternorrhyncha</taxon>
        <taxon>Aleyrodoidea</taxon>
        <taxon>Aleyrodidae</taxon>
        <taxon>Aleyrodinae</taxon>
        <taxon>Aleuroplatus</taxon>
    </lineage>
</organism>
<comment type="similarity">
    <text evidence="2 9">Belongs to the complex I subunit 3 family.</text>
</comment>
<keyword evidence="5 9" id="KW-0812">Transmembrane</keyword>
<dbReference type="InterPro" id="IPR038430">
    <property type="entry name" value="NDAH_ubi_oxred_su3_sf"/>
</dbReference>
<evidence type="ECO:0000256" key="6">
    <source>
        <dbReference type="ARBA" id="ARBA00022989"/>
    </source>
</evidence>
<name>Q6JCS3_9HEMI</name>
<feature type="signal peptide" evidence="10">
    <location>
        <begin position="1"/>
        <end position="19"/>
    </location>
</feature>
<keyword evidence="9" id="KW-0520">NAD</keyword>
<reference evidence="11" key="1">
    <citation type="journal article" date="2004" name="Appl. Environ. Microbiol.">
        <title>Evolutionary relationships of primary prokaryotic endosymbionts of whiteflies and their hosts.</title>
        <authorList>
            <person name="Thao M.L."/>
            <person name="Baumann P."/>
        </authorList>
    </citation>
    <scope>NUCLEOTIDE SEQUENCE</scope>
</reference>
<dbReference type="Pfam" id="PF00507">
    <property type="entry name" value="Oxidored_q4"/>
    <property type="match status" value="1"/>
</dbReference>
<evidence type="ECO:0000256" key="9">
    <source>
        <dbReference type="RuleBase" id="RU003640"/>
    </source>
</evidence>
<feature type="transmembrane region" description="Helical" evidence="9">
    <location>
        <begin position="86"/>
        <end position="106"/>
    </location>
</feature>
<gene>
    <name evidence="11" type="primary">ND3</name>
</gene>
<keyword evidence="4 9" id="KW-0813">Transport</keyword>
<evidence type="ECO:0000256" key="8">
    <source>
        <dbReference type="ARBA" id="ARBA00049551"/>
    </source>
</evidence>
<comment type="subcellular location">
    <subcellularLocation>
        <location evidence="1">Membrane</location>
    </subcellularLocation>
    <subcellularLocation>
        <location evidence="9">Mitochondrion membrane</location>
        <topology evidence="9">Multi-pass membrane protein</topology>
    </subcellularLocation>
</comment>
<feature type="transmembrane region" description="Helical" evidence="9">
    <location>
        <begin position="57"/>
        <end position="79"/>
    </location>
</feature>
<dbReference type="AlphaFoldDB" id="Q6JCS3"/>
<evidence type="ECO:0000256" key="10">
    <source>
        <dbReference type="SAM" id="SignalP"/>
    </source>
</evidence>
<comment type="catalytic activity">
    <reaction evidence="8 9">
        <text>a ubiquinone + NADH + 5 H(+)(in) = a ubiquinol + NAD(+) + 4 H(+)(out)</text>
        <dbReference type="Rhea" id="RHEA:29091"/>
        <dbReference type="Rhea" id="RHEA-COMP:9565"/>
        <dbReference type="Rhea" id="RHEA-COMP:9566"/>
        <dbReference type="ChEBI" id="CHEBI:15378"/>
        <dbReference type="ChEBI" id="CHEBI:16389"/>
        <dbReference type="ChEBI" id="CHEBI:17976"/>
        <dbReference type="ChEBI" id="CHEBI:57540"/>
        <dbReference type="ChEBI" id="CHEBI:57945"/>
        <dbReference type="EC" id="7.1.1.2"/>
    </reaction>
</comment>
<dbReference type="EC" id="7.1.1.2" evidence="9"/>
<evidence type="ECO:0000313" key="11">
    <source>
        <dbReference type="EMBL" id="AAS77764.1"/>
    </source>
</evidence>
<evidence type="ECO:0000256" key="3">
    <source>
        <dbReference type="ARBA" id="ARBA00021007"/>
    </source>
</evidence>
<keyword evidence="6 9" id="KW-1133">Transmembrane helix</keyword>
<comment type="function">
    <text evidence="9">Core subunit of the mitochondrial membrane respiratory chain NADH dehydrogenase (Complex I) which catalyzes electron transfer from NADH through the respiratory chain, using ubiquinone as an electron acceptor. Essential for the catalytic activity of complex I.</text>
</comment>
<dbReference type="GO" id="GO:0031966">
    <property type="term" value="C:mitochondrial membrane"/>
    <property type="evidence" value="ECO:0007669"/>
    <property type="project" value="UniProtKB-SubCell"/>
</dbReference>
<keyword evidence="9 11" id="KW-0496">Mitochondrion</keyword>
<dbReference type="GO" id="GO:0008137">
    <property type="term" value="F:NADH dehydrogenase (ubiquinone) activity"/>
    <property type="evidence" value="ECO:0007669"/>
    <property type="project" value="UniProtKB-UniRule"/>
</dbReference>
<protein>
    <recommendedName>
        <fullName evidence="3 9">NADH-ubiquinone oxidoreductase chain 3</fullName>
        <ecNumber evidence="9">7.1.1.2</ecNumber>
    </recommendedName>
</protein>